<reference evidence="2 3" key="1">
    <citation type="submission" date="2020-04" db="EMBL/GenBank/DDBJ databases">
        <authorList>
            <person name="Pajer P."/>
            <person name="Broz P."/>
        </authorList>
    </citation>
    <scope>NUCLEOTIDE SEQUENCE [LARGE SCALE GENOMIC DNA]</scope>
    <source>
        <strain evidence="2">CNCTC7660</strain>
        <strain evidence="3">NRL-ATB46093</strain>
        <plasmid evidence="2 3">unnamed2</plasmid>
    </source>
</reference>
<keyword evidence="3" id="KW-1185">Reference proteome</keyword>
<sequence length="108" mass="12164">MDYELELPEEFEGMELLQTLISPAKSDTGIMILGENYAEGVERPTVRIYLISIGKDEWNIEGELQAFTFPSFGSAKRFVEDLPSMSAIDLLLLMNGHQATHPSKQIMQ</sequence>
<reference evidence="3" key="2">
    <citation type="submission" date="2020-06" db="EMBL/GenBank/DDBJ databases">
        <title>Isolation of Planomicrobium glaciei.</title>
        <authorList>
            <person name="Malisova L."/>
            <person name="Safrankova R."/>
            <person name="Jakubu V."/>
            <person name="Spanelova P."/>
        </authorList>
    </citation>
    <scope>NUCLEOTIDE SEQUENCE [LARGE SCALE GENOMIC DNA]</scope>
    <source>
        <strain evidence="3">NRL-ATB46093</strain>
        <plasmid evidence="3">unnamed2</plasmid>
    </source>
</reference>
<keyword evidence="2" id="KW-0614">Plasmid</keyword>
<dbReference type="RefSeq" id="WP_176295210.1">
    <property type="nucleotide sequence ID" value="NZ_CP051179.1"/>
</dbReference>
<geneLocation type="plasmid" evidence="2 3">
    <name>unnamed2</name>
</geneLocation>
<gene>
    <name evidence="1" type="ORF">HF394_19310</name>
    <name evidence="2" type="ORF">HF394_19865</name>
</gene>
<name>A0A7H8QG14_9BACL</name>
<evidence type="ECO:0000313" key="3">
    <source>
        <dbReference type="Proteomes" id="UP000509222"/>
    </source>
</evidence>
<proteinExistence type="predicted"/>
<dbReference type="EMBL" id="CP051179">
    <property type="protein sequence ID" value="QKX52784.1"/>
    <property type="molecule type" value="Genomic_DNA"/>
</dbReference>
<evidence type="ECO:0000313" key="2">
    <source>
        <dbReference type="EMBL" id="QKX52887.1"/>
    </source>
</evidence>
<accession>A0A7H8QG14</accession>
<organism evidence="2 3">
    <name type="scientific">Planococcus glaciei</name>
    <dbReference type="NCBI Taxonomy" id="459472"/>
    <lineage>
        <taxon>Bacteria</taxon>
        <taxon>Bacillati</taxon>
        <taxon>Bacillota</taxon>
        <taxon>Bacilli</taxon>
        <taxon>Bacillales</taxon>
        <taxon>Caryophanaceae</taxon>
        <taxon>Planococcus</taxon>
    </lineage>
</organism>
<evidence type="ECO:0000313" key="1">
    <source>
        <dbReference type="EMBL" id="QKX52784.1"/>
    </source>
</evidence>
<reference evidence="2" key="3">
    <citation type="submission" date="2020-09" db="EMBL/GenBank/DDBJ databases">
        <title>Isolation of Planomicrobium glaciei.</title>
        <authorList>
            <person name="Malisova L."/>
            <person name="Safrankova R."/>
            <person name="Jakubu V."/>
            <person name="Spanelova P."/>
        </authorList>
    </citation>
    <scope>NUCLEOTIDE SEQUENCE</scope>
    <source>
        <strain evidence="2">CNCTC7660</strain>
        <strain evidence="3">NRL-ATB46093</strain>
        <plasmid evidence="2 3">unnamed2</plasmid>
    </source>
</reference>
<dbReference type="Proteomes" id="UP000509222">
    <property type="component" value="Plasmid unnamed2"/>
</dbReference>
<protein>
    <submittedName>
        <fullName evidence="2">Geranylgeranyl pyrophosphate synthase</fullName>
    </submittedName>
</protein>
<dbReference type="AlphaFoldDB" id="A0A7H8QG14"/>
<dbReference type="EMBL" id="CP051179">
    <property type="protein sequence ID" value="QKX52887.1"/>
    <property type="molecule type" value="Genomic_DNA"/>
</dbReference>